<reference evidence="1" key="1">
    <citation type="submission" date="2019-08" db="EMBL/GenBank/DDBJ databases">
        <authorList>
            <person name="Kucharzyk K."/>
            <person name="Murdoch R.W."/>
            <person name="Higgins S."/>
            <person name="Loffler F."/>
        </authorList>
    </citation>
    <scope>NUCLEOTIDE SEQUENCE</scope>
</reference>
<gene>
    <name evidence="1" type="ORF">SDC9_114649</name>
</gene>
<sequence>MPTYDETGDVWIDNDVVKLIYRGTAQTQYGDDGVALFLVNKTENKPLMIDSQQTLYFGEDRPWIYSSTIIAPGSAGIVTLSLYSMTGLPIFAEDVPITGSLKINSSGFSTIATAKVNQQPKG</sequence>
<name>A0A645BQZ4_9ZZZZ</name>
<evidence type="ECO:0000313" key="1">
    <source>
        <dbReference type="EMBL" id="MPM67725.1"/>
    </source>
</evidence>
<dbReference type="AlphaFoldDB" id="A0A645BQZ4"/>
<organism evidence="1">
    <name type="scientific">bioreactor metagenome</name>
    <dbReference type="NCBI Taxonomy" id="1076179"/>
    <lineage>
        <taxon>unclassified sequences</taxon>
        <taxon>metagenomes</taxon>
        <taxon>ecological metagenomes</taxon>
    </lineage>
</organism>
<dbReference type="EMBL" id="VSSQ01021856">
    <property type="protein sequence ID" value="MPM67725.1"/>
    <property type="molecule type" value="Genomic_DNA"/>
</dbReference>
<accession>A0A645BQZ4</accession>
<comment type="caution">
    <text evidence="1">The sequence shown here is derived from an EMBL/GenBank/DDBJ whole genome shotgun (WGS) entry which is preliminary data.</text>
</comment>
<protein>
    <submittedName>
        <fullName evidence="1">Uncharacterized protein</fullName>
    </submittedName>
</protein>
<proteinExistence type="predicted"/>